<evidence type="ECO:0000256" key="4">
    <source>
        <dbReference type="ARBA" id="ARBA00022980"/>
    </source>
</evidence>
<dbReference type="Gene3D" id="4.10.910.10">
    <property type="entry name" value="30s ribosomal protein s13, domain 2"/>
    <property type="match status" value="1"/>
</dbReference>
<dbReference type="Gene3D" id="1.10.8.50">
    <property type="match status" value="1"/>
</dbReference>
<evidence type="ECO:0000256" key="5">
    <source>
        <dbReference type="ARBA" id="ARBA00023274"/>
    </source>
</evidence>
<dbReference type="Proteomes" id="UP000589516">
    <property type="component" value="Unassembled WGS sequence"/>
</dbReference>
<dbReference type="AlphaFoldDB" id="A0A7C8DCI4"/>
<organism evidence="8 9">
    <name type="scientific">Marine Group III euryarchaeote</name>
    <dbReference type="NCBI Taxonomy" id="2173149"/>
    <lineage>
        <taxon>Archaea</taxon>
        <taxon>Methanobacteriati</taxon>
        <taxon>Thermoplasmatota</taxon>
        <taxon>Thermoplasmata</taxon>
        <taxon>Candidatus Thermoprofundales</taxon>
    </lineage>
</organism>
<gene>
    <name evidence="6" type="primary">rps13</name>
    <name evidence="8" type="ORF">EYQ16_00575</name>
</gene>
<proteinExistence type="inferred from homology"/>
<dbReference type="Pfam" id="PF00416">
    <property type="entry name" value="Ribosomal_S13"/>
    <property type="match status" value="1"/>
</dbReference>
<dbReference type="SUPFAM" id="SSF46946">
    <property type="entry name" value="S13-like H2TH domain"/>
    <property type="match status" value="1"/>
</dbReference>
<dbReference type="GO" id="GO:0003735">
    <property type="term" value="F:structural constituent of ribosome"/>
    <property type="evidence" value="ECO:0007669"/>
    <property type="project" value="InterPro"/>
</dbReference>
<dbReference type="InterPro" id="IPR019977">
    <property type="entry name" value="Ribosomal_uS13_archaeal"/>
</dbReference>
<comment type="caution">
    <text evidence="8">The sequence shown here is derived from an EMBL/GenBank/DDBJ whole genome shotgun (WGS) entry which is preliminary data.</text>
</comment>
<dbReference type="InterPro" id="IPR010979">
    <property type="entry name" value="Ribosomal_uS13-like_H2TH"/>
</dbReference>
<keyword evidence="3 6" id="KW-0694">RNA-binding</keyword>
<dbReference type="PIRSF" id="PIRSF002134">
    <property type="entry name" value="Ribosomal_S13"/>
    <property type="match status" value="1"/>
</dbReference>
<keyword evidence="4 6" id="KW-0689">Ribosomal protein</keyword>
<name>A0A7C8DCI4_9ARCH</name>
<dbReference type="NCBIfam" id="NF003140">
    <property type="entry name" value="PRK04053.1"/>
    <property type="match status" value="1"/>
</dbReference>
<dbReference type="GO" id="GO:0005829">
    <property type="term" value="C:cytosol"/>
    <property type="evidence" value="ECO:0007669"/>
    <property type="project" value="TreeGrafter"/>
</dbReference>
<accession>A0A7C8DCI4</accession>
<comment type="subunit">
    <text evidence="6">Part of the 30S ribosomal subunit. Forms a loose heterodimer with protein S19. Forms two bridges to the 50S subunit in the 70S ribosome.</text>
</comment>
<comment type="similarity">
    <text evidence="1 6 7">Belongs to the universal ribosomal protein uS13 family.</text>
</comment>
<evidence type="ECO:0000256" key="7">
    <source>
        <dbReference type="RuleBase" id="RU003830"/>
    </source>
</evidence>
<evidence type="ECO:0000256" key="3">
    <source>
        <dbReference type="ARBA" id="ARBA00022884"/>
    </source>
</evidence>
<dbReference type="PROSITE" id="PS50159">
    <property type="entry name" value="RIBOSOMAL_S13_2"/>
    <property type="match status" value="1"/>
</dbReference>
<dbReference type="PANTHER" id="PTHR10871">
    <property type="entry name" value="30S RIBOSOMAL PROTEIN S13/40S RIBOSOMAL PROTEIN S18"/>
    <property type="match status" value="1"/>
</dbReference>
<dbReference type="InterPro" id="IPR027437">
    <property type="entry name" value="Rbsml_uS13_C"/>
</dbReference>
<dbReference type="GO" id="GO:0019843">
    <property type="term" value="F:rRNA binding"/>
    <property type="evidence" value="ECO:0007669"/>
    <property type="project" value="UniProtKB-UniRule"/>
</dbReference>
<comment type="function">
    <text evidence="6">Located at the top of the head of the 30S subunit, it contacts several helices of the 16S rRNA. In the 70S ribosome it contacts the 23S rRNA (bridge B1a) and protein L5 of the 50S subunit (bridge B1b), connecting the 2 subunits; these bridges are implicated in subunit movement.</text>
</comment>
<evidence type="ECO:0000313" key="8">
    <source>
        <dbReference type="EMBL" id="HIG63007.1"/>
    </source>
</evidence>
<dbReference type="GO" id="GO:0006412">
    <property type="term" value="P:translation"/>
    <property type="evidence" value="ECO:0007669"/>
    <property type="project" value="UniProtKB-UniRule"/>
</dbReference>
<evidence type="ECO:0000256" key="1">
    <source>
        <dbReference type="ARBA" id="ARBA00008080"/>
    </source>
</evidence>
<dbReference type="PROSITE" id="PS00646">
    <property type="entry name" value="RIBOSOMAL_S13_1"/>
    <property type="match status" value="1"/>
</dbReference>
<keyword evidence="2 6" id="KW-0699">rRNA-binding</keyword>
<dbReference type="EMBL" id="DUAV01000005">
    <property type="protein sequence ID" value="HIG63007.1"/>
    <property type="molecule type" value="Genomic_DNA"/>
</dbReference>
<dbReference type="InterPro" id="IPR018269">
    <property type="entry name" value="Ribosomal_uS13_CS"/>
</dbReference>
<dbReference type="HAMAP" id="MF_01315">
    <property type="entry name" value="Ribosomal_uS13"/>
    <property type="match status" value="1"/>
</dbReference>
<dbReference type="GO" id="GO:0015935">
    <property type="term" value="C:small ribosomal subunit"/>
    <property type="evidence" value="ECO:0007669"/>
    <property type="project" value="TreeGrafter"/>
</dbReference>
<sequence>MAKDSEFKYIVRIAETDIPGEQKLAYALPSIKGIGQRISNALITQLKLDPARPAGELDDENVVRLEEAIRAAAGSVPTWLTNRQRDYDSGEDMHQVSIELKMTREEDINRLKKIKCYRGVRHASGHKVRGQRTYSNGRHGLALGVSRKKILQAKK</sequence>
<dbReference type="InterPro" id="IPR001892">
    <property type="entry name" value="Ribosomal_uS13"/>
</dbReference>
<dbReference type="PANTHER" id="PTHR10871:SF3">
    <property type="entry name" value="SMALL RIBOSOMAL SUBUNIT PROTEIN US13"/>
    <property type="match status" value="1"/>
</dbReference>
<reference evidence="9" key="1">
    <citation type="journal article" date="2019" name="bioRxiv">
        <title>Genome diversification in globally distributed novel marine Proteobacteria is linked to environmental adaptation.</title>
        <authorList>
            <person name="Zhou Z."/>
            <person name="Tran P.Q."/>
            <person name="Kieft K."/>
            <person name="Anantharaman K."/>
        </authorList>
    </citation>
    <scope>NUCLEOTIDE SEQUENCE [LARGE SCALE GENOMIC DNA]</scope>
</reference>
<protein>
    <recommendedName>
        <fullName evidence="6">Small ribosomal subunit protein uS13</fullName>
    </recommendedName>
</protein>
<dbReference type="NCBIfam" id="TIGR03629">
    <property type="entry name" value="uS13_arch"/>
    <property type="match status" value="1"/>
</dbReference>
<evidence type="ECO:0000256" key="2">
    <source>
        <dbReference type="ARBA" id="ARBA00022730"/>
    </source>
</evidence>
<evidence type="ECO:0000256" key="6">
    <source>
        <dbReference type="HAMAP-Rule" id="MF_01315"/>
    </source>
</evidence>
<evidence type="ECO:0000313" key="9">
    <source>
        <dbReference type="Proteomes" id="UP000589516"/>
    </source>
</evidence>
<keyword evidence="5 6" id="KW-0687">Ribonucleoprotein</keyword>